<dbReference type="AlphaFoldDB" id="A0AAN8PDY6"/>
<dbReference type="Pfam" id="PF02892">
    <property type="entry name" value="zf-BED"/>
    <property type="match status" value="1"/>
</dbReference>
<dbReference type="SMART" id="SM00614">
    <property type="entry name" value="ZnF_BED"/>
    <property type="match status" value="2"/>
</dbReference>
<evidence type="ECO:0000313" key="6">
    <source>
        <dbReference type="EMBL" id="KAK6629293.1"/>
    </source>
</evidence>
<sequence>MQNLSERSQSESANERRCWWLWRWWEVQAPVLVTGSPVPEFSPVVLFIQFRSSLSVWDFFTGNSIEKTAMCILCNMVLKVQPNSGVWNLKRHVSRLHPREFERYSKKMNPAGSQQSVIWNCFTKSWEERTAVCKMCGLMFDCNVKPTMKMKQHLLQSHRDCVIDTVVKKEQ</sequence>
<dbReference type="GO" id="GO:0008270">
    <property type="term" value="F:zinc ion binding"/>
    <property type="evidence" value="ECO:0007669"/>
    <property type="project" value="UniProtKB-KW"/>
</dbReference>
<evidence type="ECO:0000313" key="7">
    <source>
        <dbReference type="Proteomes" id="UP001372834"/>
    </source>
</evidence>
<dbReference type="InterPro" id="IPR036236">
    <property type="entry name" value="Znf_C2H2_sf"/>
</dbReference>
<evidence type="ECO:0000256" key="1">
    <source>
        <dbReference type="ARBA" id="ARBA00022723"/>
    </source>
</evidence>
<reference evidence="6 7" key="1">
    <citation type="submission" date="2023-10" db="EMBL/GenBank/DDBJ databases">
        <title>Genomes of two closely related lineages of the louse Polyplax serrata with different host specificities.</title>
        <authorList>
            <person name="Martinu J."/>
            <person name="Tarabai H."/>
            <person name="Stefka J."/>
            <person name="Hypsa V."/>
        </authorList>
    </citation>
    <scope>NUCLEOTIDE SEQUENCE [LARGE SCALE GENOMIC DNA]</scope>
    <source>
        <strain evidence="6">HR10_N</strain>
    </source>
</reference>
<dbReference type="GO" id="GO:0003677">
    <property type="term" value="F:DNA binding"/>
    <property type="evidence" value="ECO:0007669"/>
    <property type="project" value="InterPro"/>
</dbReference>
<dbReference type="InterPro" id="IPR003656">
    <property type="entry name" value="Znf_BED"/>
</dbReference>
<evidence type="ECO:0000256" key="4">
    <source>
        <dbReference type="PROSITE-ProRule" id="PRU00027"/>
    </source>
</evidence>
<dbReference type="PROSITE" id="PS50808">
    <property type="entry name" value="ZF_BED"/>
    <property type="match status" value="1"/>
</dbReference>
<evidence type="ECO:0000259" key="5">
    <source>
        <dbReference type="PROSITE" id="PS50808"/>
    </source>
</evidence>
<gene>
    <name evidence="6" type="ORF">RUM43_003110</name>
</gene>
<dbReference type="EMBL" id="JAWJWE010000036">
    <property type="protein sequence ID" value="KAK6629293.1"/>
    <property type="molecule type" value="Genomic_DNA"/>
</dbReference>
<organism evidence="6 7">
    <name type="scientific">Polyplax serrata</name>
    <name type="common">Common mouse louse</name>
    <dbReference type="NCBI Taxonomy" id="468196"/>
    <lineage>
        <taxon>Eukaryota</taxon>
        <taxon>Metazoa</taxon>
        <taxon>Ecdysozoa</taxon>
        <taxon>Arthropoda</taxon>
        <taxon>Hexapoda</taxon>
        <taxon>Insecta</taxon>
        <taxon>Pterygota</taxon>
        <taxon>Neoptera</taxon>
        <taxon>Paraneoptera</taxon>
        <taxon>Psocodea</taxon>
        <taxon>Troctomorpha</taxon>
        <taxon>Phthiraptera</taxon>
        <taxon>Anoplura</taxon>
        <taxon>Polyplacidae</taxon>
        <taxon>Polyplax</taxon>
    </lineage>
</organism>
<dbReference type="SUPFAM" id="SSF57667">
    <property type="entry name" value="beta-beta-alpha zinc fingers"/>
    <property type="match status" value="1"/>
</dbReference>
<name>A0AAN8PDY6_POLSC</name>
<protein>
    <recommendedName>
        <fullName evidence="5">BED-type domain-containing protein</fullName>
    </recommendedName>
</protein>
<evidence type="ECO:0000256" key="3">
    <source>
        <dbReference type="ARBA" id="ARBA00022833"/>
    </source>
</evidence>
<feature type="domain" description="BED-type" evidence="5">
    <location>
        <begin position="51"/>
        <end position="104"/>
    </location>
</feature>
<comment type="caution">
    <text evidence="6">The sequence shown here is derived from an EMBL/GenBank/DDBJ whole genome shotgun (WGS) entry which is preliminary data.</text>
</comment>
<keyword evidence="2 4" id="KW-0863">Zinc-finger</keyword>
<keyword evidence="3" id="KW-0862">Zinc</keyword>
<keyword evidence="1" id="KW-0479">Metal-binding</keyword>
<accession>A0AAN8PDY6</accession>
<dbReference type="Proteomes" id="UP001372834">
    <property type="component" value="Unassembled WGS sequence"/>
</dbReference>
<proteinExistence type="predicted"/>
<evidence type="ECO:0000256" key="2">
    <source>
        <dbReference type="ARBA" id="ARBA00022771"/>
    </source>
</evidence>